<name>A0ABU3KNM4_9BURK</name>
<evidence type="ECO:0000256" key="2">
    <source>
        <dbReference type="ARBA" id="ARBA00022801"/>
    </source>
</evidence>
<accession>A0ABU3KNM4</accession>
<dbReference type="Gene3D" id="3.40.50.1820">
    <property type="entry name" value="alpha/beta hydrolase"/>
    <property type="match status" value="1"/>
</dbReference>
<dbReference type="InterPro" id="IPR029058">
    <property type="entry name" value="AB_hydrolase_fold"/>
</dbReference>
<dbReference type="EMBL" id="JAVBIK010000001">
    <property type="protein sequence ID" value="MDT7519022.1"/>
    <property type="molecule type" value="Genomic_DNA"/>
</dbReference>
<feature type="domain" description="Phospholipase/carboxylesterase/thioesterase" evidence="3">
    <location>
        <begin position="3"/>
        <end position="201"/>
    </location>
</feature>
<proteinExistence type="inferred from homology"/>
<gene>
    <name evidence="4" type="primary">ypfH</name>
    <name evidence="4" type="ORF">RAE19_09905</name>
</gene>
<organism evidence="4 5">
    <name type="scientific">Rhodoferax potami</name>
    <dbReference type="NCBI Taxonomy" id="3068338"/>
    <lineage>
        <taxon>Bacteria</taxon>
        <taxon>Pseudomonadati</taxon>
        <taxon>Pseudomonadota</taxon>
        <taxon>Betaproteobacteria</taxon>
        <taxon>Burkholderiales</taxon>
        <taxon>Comamonadaceae</taxon>
        <taxon>Rhodoferax</taxon>
    </lineage>
</organism>
<evidence type="ECO:0000313" key="4">
    <source>
        <dbReference type="EMBL" id="MDT7519022.1"/>
    </source>
</evidence>
<dbReference type="Proteomes" id="UP001321700">
    <property type="component" value="Unassembled WGS sequence"/>
</dbReference>
<dbReference type="NCBIfam" id="NF008525">
    <property type="entry name" value="PRK11460.1"/>
    <property type="match status" value="1"/>
</dbReference>
<comment type="similarity">
    <text evidence="1">Belongs to the AB hydrolase superfamily. AB hydrolase 2 family.</text>
</comment>
<evidence type="ECO:0000256" key="1">
    <source>
        <dbReference type="ARBA" id="ARBA00006499"/>
    </source>
</evidence>
<dbReference type="RefSeq" id="WP_313874731.1">
    <property type="nucleotide sequence ID" value="NZ_JAVBIK010000001.1"/>
</dbReference>
<evidence type="ECO:0000259" key="3">
    <source>
        <dbReference type="Pfam" id="PF02230"/>
    </source>
</evidence>
<keyword evidence="5" id="KW-1185">Reference proteome</keyword>
<evidence type="ECO:0000313" key="5">
    <source>
        <dbReference type="Proteomes" id="UP001321700"/>
    </source>
</evidence>
<keyword evidence="2" id="KW-0378">Hydrolase</keyword>
<reference evidence="4 5" key="1">
    <citation type="submission" date="2023-08" db="EMBL/GenBank/DDBJ databases">
        <title>Rhodoferax potami sp. nov. and Rhodoferax mekongensis sp. nov., isolated from the Mekong River in Thailand.</title>
        <authorList>
            <person name="Kitikhun S."/>
            <person name="Charoenyingcharoen P."/>
            <person name="Siriarchawattana P."/>
            <person name="Likhitrattanapisal S."/>
            <person name="Nilsakha T."/>
            <person name="Chanpet A."/>
            <person name="Rattanawaree P."/>
            <person name="Ingsriswang S."/>
        </authorList>
    </citation>
    <scope>NUCLEOTIDE SEQUENCE [LARGE SCALE GENOMIC DNA]</scope>
    <source>
        <strain evidence="4 5">TBRC 17660</strain>
    </source>
</reference>
<dbReference type="InterPro" id="IPR050565">
    <property type="entry name" value="LYPA1-2/EST-like"/>
</dbReference>
<sequence length="227" mass="24198">MTDIVVQQPAGAAKQLFLLHHGVGATPQGLLPLGRRLAAEFPEALVVSVQGPEASDLGQGYQWFSVIGITEETRPERVAAAMPAFVKAVQDWQARAGVSPEATALVGFSQGAIMCLESTQQNEFLAGRVVGLSGRFAQLPLAPHAHTTLHMVHGKADTVMHYGYTVTAAEHLVSLGADVTADVIPFLAHEVNDAVVDTVIERLFGHLPKRHWAAAQQAAEQDDSAED</sequence>
<dbReference type="InterPro" id="IPR003140">
    <property type="entry name" value="PLipase/COase/thioEstase"/>
</dbReference>
<comment type="caution">
    <text evidence="4">The sequence shown here is derived from an EMBL/GenBank/DDBJ whole genome shotgun (WGS) entry which is preliminary data.</text>
</comment>
<protein>
    <submittedName>
        <fullName evidence="4">Esterase</fullName>
    </submittedName>
</protein>
<dbReference type="PANTHER" id="PTHR10655:SF17">
    <property type="entry name" value="LYSOPHOSPHOLIPASE-LIKE PROTEIN 1"/>
    <property type="match status" value="1"/>
</dbReference>
<dbReference type="SUPFAM" id="SSF53474">
    <property type="entry name" value="alpha/beta-Hydrolases"/>
    <property type="match status" value="1"/>
</dbReference>
<dbReference type="PANTHER" id="PTHR10655">
    <property type="entry name" value="LYSOPHOSPHOLIPASE-RELATED"/>
    <property type="match status" value="1"/>
</dbReference>
<dbReference type="Pfam" id="PF02230">
    <property type="entry name" value="Abhydrolase_2"/>
    <property type="match status" value="1"/>
</dbReference>